<name>A0A169RDM6_9HYPH</name>
<organism evidence="2 3">
    <name type="scientific">Methylorubrum populi</name>
    <dbReference type="NCBI Taxonomy" id="223967"/>
    <lineage>
        <taxon>Bacteria</taxon>
        <taxon>Pseudomonadati</taxon>
        <taxon>Pseudomonadota</taxon>
        <taxon>Alphaproteobacteria</taxon>
        <taxon>Hyphomicrobiales</taxon>
        <taxon>Methylobacteriaceae</taxon>
        <taxon>Methylorubrum</taxon>
    </lineage>
</organism>
<dbReference type="AlphaFoldDB" id="A0A169RDM6"/>
<feature type="region of interest" description="Disordered" evidence="1">
    <location>
        <begin position="44"/>
        <end position="67"/>
    </location>
</feature>
<proteinExistence type="predicted"/>
<protein>
    <submittedName>
        <fullName evidence="2">Uncharacterized protein</fullName>
    </submittedName>
</protein>
<reference evidence="2 3" key="1">
    <citation type="journal article" date="2016" name="Genome Announc.">
        <title>Complete Genome Sequence of Methylobacterium populi P-1M, Isolated from Pink-Pigmented Household Biofilm.</title>
        <authorList>
            <person name="Morohoshi T."/>
            <person name="Ikeda T."/>
        </authorList>
    </citation>
    <scope>NUCLEOTIDE SEQUENCE [LARGE SCALE GENOMIC DNA]</scope>
    <source>
        <strain evidence="2 3">P-1M</strain>
    </source>
</reference>
<gene>
    <name evidence="2" type="ORF">MPPM_4323</name>
</gene>
<accession>A0A169RDM6</accession>
<sequence>MPNNDADAIAEVAVLCTAARAKLPVSGFRRLRILLDMLLIDLGHPAAPPEVPAPDRRSNTTLSRDAP</sequence>
<dbReference type="EMBL" id="AP014809">
    <property type="protein sequence ID" value="BAU92928.1"/>
    <property type="molecule type" value="Genomic_DNA"/>
</dbReference>
<evidence type="ECO:0000256" key="1">
    <source>
        <dbReference type="SAM" id="MobiDB-lite"/>
    </source>
</evidence>
<dbReference type="Proteomes" id="UP000218288">
    <property type="component" value="Chromosome"/>
</dbReference>
<evidence type="ECO:0000313" key="2">
    <source>
        <dbReference type="EMBL" id="BAU92928.1"/>
    </source>
</evidence>
<evidence type="ECO:0000313" key="3">
    <source>
        <dbReference type="Proteomes" id="UP000218288"/>
    </source>
</evidence>